<gene>
    <name evidence="1" type="ORF">APHCRT_1272</name>
</gene>
<proteinExistence type="predicted"/>
<dbReference type="PATRIC" id="fig|1359157.3.peg.1120"/>
<comment type="caution">
    <text evidence="1">The sequence shown here is derived from an EMBL/GenBank/DDBJ whole genome shotgun (WGS) entry which is preliminary data.</text>
</comment>
<reference evidence="1 2" key="1">
    <citation type="submission" date="2015-01" db="EMBL/GenBank/DDBJ databases">
        <title>Genome Sequencing of Rickettsiales.</title>
        <authorList>
            <person name="Daugherty S.C."/>
            <person name="Su Q."/>
            <person name="Abolude K."/>
            <person name="Beier-Sexton M."/>
            <person name="Carlyon J.A."/>
            <person name="Carter R."/>
            <person name="Day N.P."/>
            <person name="Dumler S.J."/>
            <person name="Dyachenko V."/>
            <person name="Godinez A."/>
            <person name="Kurtti T.J."/>
            <person name="Lichay M."/>
            <person name="Mullins K.E."/>
            <person name="Ott S."/>
            <person name="Pappas-Brown V."/>
            <person name="Paris D.H."/>
            <person name="Patel P."/>
            <person name="Richards A.L."/>
            <person name="Sadzewicz L."/>
            <person name="Sears K."/>
            <person name="Seidman D."/>
            <person name="Sengamalay N."/>
            <person name="Stenos J."/>
            <person name="Tallon L.J."/>
            <person name="Vincent G."/>
            <person name="Fraser C.M."/>
            <person name="Munderloh U."/>
            <person name="Dunning-Hotopp J.C."/>
        </authorList>
    </citation>
    <scope>NUCLEOTIDE SEQUENCE [LARGE SCALE GENOMIC DNA]</scope>
    <source>
        <strain evidence="1 2">CRT53-1</strain>
    </source>
</reference>
<evidence type="ECO:0000313" key="2">
    <source>
        <dbReference type="Proteomes" id="UP000033722"/>
    </source>
</evidence>
<protein>
    <submittedName>
        <fullName evidence="1">Uncharacterized protein</fullName>
    </submittedName>
</protein>
<name>A0A0F3PUT7_ANAPH</name>
<dbReference type="Proteomes" id="UP000033722">
    <property type="component" value="Unassembled WGS sequence"/>
</dbReference>
<evidence type="ECO:0000313" key="1">
    <source>
        <dbReference type="EMBL" id="KJV83757.1"/>
    </source>
</evidence>
<sequence>MALWEHCDSSIDAVQQLSTLPAVLATTEFSLVEYHLSQDPLKMYCT</sequence>
<dbReference type="AlphaFoldDB" id="A0A0F3PUT7"/>
<accession>A0A0F3PUT7</accession>
<dbReference type="EMBL" id="LAOD01000027">
    <property type="protein sequence ID" value="KJV83757.1"/>
    <property type="molecule type" value="Genomic_DNA"/>
</dbReference>
<organism evidence="1 2">
    <name type="scientific">Anaplasma phagocytophilum str. CRT53-1</name>
    <dbReference type="NCBI Taxonomy" id="1359157"/>
    <lineage>
        <taxon>Bacteria</taxon>
        <taxon>Pseudomonadati</taxon>
        <taxon>Pseudomonadota</taxon>
        <taxon>Alphaproteobacteria</taxon>
        <taxon>Rickettsiales</taxon>
        <taxon>Anaplasmataceae</taxon>
        <taxon>Anaplasma</taxon>
        <taxon>phagocytophilum group</taxon>
    </lineage>
</organism>